<name>A0A939IIK1_CLOAM</name>
<sequence length="292" mass="31970">MATNTTNYNLVKPTDDEFAEISVINANMDIIDTSLTALEEEKEAILKSATEKLTLVDADALPMIDSVDSGRTKKLSFSNLKALLKTIFATTEDVSELNIFLSKSINQKDSDSTTLMFNCTFEQSTSKWKAVDNTKPVLLLMLLSTGSFSIYKSTAIDAEGYVTAWDSGQIPKKADVLPLIGGTLSGNIIISRDSPAISFKNGDNTKMFARIAKDATSDFSNDYGTSLRDYDIDGKQCQLVVRSNLDITNQLIFNTDKPTYRSYKVFGEHNITVSTSTPSSALAEGAQHQVYA</sequence>
<accession>A0A939IIK1</accession>
<dbReference type="AlphaFoldDB" id="A0A939IIK1"/>
<reference evidence="1" key="1">
    <citation type="submission" date="2021-02" db="EMBL/GenBank/DDBJ databases">
        <title>Abyssanaerobacter marinus gen.nov., sp., nov, anaerobic bacterium isolated from the Onnuri vent field of Indian Ocean and suggestion of Mogibacteriaceae fam. nov., and proposal of reclassification of ambiguous this family's genus member.</title>
        <authorList>
            <person name="Kim Y.J."/>
            <person name="Yang J.-A."/>
        </authorList>
    </citation>
    <scope>NUCLEOTIDE SEQUENCE</scope>
    <source>
        <strain evidence="1">DSM 2634</strain>
    </source>
</reference>
<proteinExistence type="predicted"/>
<evidence type="ECO:0000313" key="1">
    <source>
        <dbReference type="EMBL" id="MBN7773156.1"/>
    </source>
</evidence>
<gene>
    <name evidence="1" type="ORF">JYB65_07265</name>
</gene>
<keyword evidence="2" id="KW-1185">Reference proteome</keyword>
<protein>
    <submittedName>
        <fullName evidence="1">Uncharacterized protein</fullName>
    </submittedName>
</protein>
<comment type="caution">
    <text evidence="1">The sequence shown here is derived from an EMBL/GenBank/DDBJ whole genome shotgun (WGS) entry which is preliminary data.</text>
</comment>
<dbReference type="EMBL" id="JAFJZZ010000002">
    <property type="protein sequence ID" value="MBN7773156.1"/>
    <property type="molecule type" value="Genomic_DNA"/>
</dbReference>
<dbReference type="Proteomes" id="UP000664545">
    <property type="component" value="Unassembled WGS sequence"/>
</dbReference>
<dbReference type="RefSeq" id="WP_206581989.1">
    <property type="nucleotide sequence ID" value="NZ_JAFJZZ010000002.1"/>
</dbReference>
<organism evidence="1 2">
    <name type="scientific">Clostridium aminobutyricum</name>
    <dbReference type="NCBI Taxonomy" id="33953"/>
    <lineage>
        <taxon>Bacteria</taxon>
        <taxon>Bacillati</taxon>
        <taxon>Bacillota</taxon>
        <taxon>Clostridia</taxon>
        <taxon>Eubacteriales</taxon>
        <taxon>Clostridiaceae</taxon>
        <taxon>Clostridium</taxon>
    </lineage>
</organism>
<evidence type="ECO:0000313" key="2">
    <source>
        <dbReference type="Proteomes" id="UP000664545"/>
    </source>
</evidence>